<dbReference type="GO" id="GO:0006281">
    <property type="term" value="P:DNA repair"/>
    <property type="evidence" value="ECO:0007669"/>
    <property type="project" value="TreeGrafter"/>
</dbReference>
<dbReference type="SUPFAM" id="SSF103365">
    <property type="entry name" value="Hypothetical protein PH1602"/>
    <property type="match status" value="1"/>
</dbReference>
<evidence type="ECO:0000256" key="2">
    <source>
        <dbReference type="ARBA" id="ARBA00022598"/>
    </source>
</evidence>
<dbReference type="PANTHER" id="PTHR43749">
    <property type="entry name" value="RNA-SPLICING LIGASE RTCB"/>
    <property type="match status" value="1"/>
</dbReference>
<keyword evidence="3 9" id="KW-0479">Metal-binding</keyword>
<sequence>MNPILINGEYANATVYSDNLQEDAKCTLCSILNCKAMCGSNVAVMPDVHYAGTCVVGFTSTVAARVIPALVGGDIGCGVLCAEVSLSCSLSDDFFKRLDNIIHEYIPAGERTNSNNLQQEMHLAAVSASFRSNYSDKKVNIDQLQKLFLKTHSKTSLGSLGSGNHFIELNKSSASIFMTIHTGSRQLGVSVNKYHCNRAIPNNYVIDYKHIMEEIIEGKETKVPMHLRDFQRDLIQELRQRGMESSIKSRMKLIQWEPCTEEYGYLENEGKEEYTQDLIIAQQFASLNRYMILKNITDNMPDMKIINVFESTHNYLEDNIIRKGAIKAEGRIIIPINAREGVIIGQGIPKAEWNYSAPHGAGRRLKRKDRISLEDYQKEMVGIYSTTVCSETADEAPGMYKTWHDVGEWVQQVIQIEQTANTLQLQRREMKLLQLIYHNMIQE</sequence>
<dbReference type="EC" id="6.5.1.8" evidence="1"/>
<dbReference type="GO" id="GO:0003909">
    <property type="term" value="F:DNA ligase activity"/>
    <property type="evidence" value="ECO:0007669"/>
    <property type="project" value="TreeGrafter"/>
</dbReference>
<dbReference type="InterPro" id="IPR001233">
    <property type="entry name" value="RtcB"/>
</dbReference>
<evidence type="ECO:0000256" key="7">
    <source>
        <dbReference type="ARBA" id="ARBA00047746"/>
    </source>
</evidence>
<evidence type="ECO:0000256" key="3">
    <source>
        <dbReference type="ARBA" id="ARBA00022723"/>
    </source>
</evidence>
<keyword evidence="2 10" id="KW-0436">Ligase</keyword>
<evidence type="ECO:0000256" key="9">
    <source>
        <dbReference type="PIRSR" id="PIRSR601233-3"/>
    </source>
</evidence>
<feature type="binding site" evidence="9">
    <location>
        <position position="165"/>
    </location>
    <ligand>
        <name>Mn(2+)</name>
        <dbReference type="ChEBI" id="CHEBI:29035"/>
        <label>1</label>
    </ligand>
</feature>
<organism evidence="10">
    <name type="scientific">Hexamita inflata</name>
    <dbReference type="NCBI Taxonomy" id="28002"/>
    <lineage>
        <taxon>Eukaryota</taxon>
        <taxon>Metamonada</taxon>
        <taxon>Diplomonadida</taxon>
        <taxon>Hexamitidae</taxon>
        <taxon>Hexamitinae</taxon>
        <taxon>Hexamita</taxon>
    </lineage>
</organism>
<gene>
    <name evidence="10" type="ORF">HINF_LOCUS12697</name>
    <name evidence="11" type="ORF">HINF_LOCUS70690</name>
</gene>
<dbReference type="GO" id="GO:0006396">
    <property type="term" value="P:RNA processing"/>
    <property type="evidence" value="ECO:0007669"/>
    <property type="project" value="InterPro"/>
</dbReference>
<feature type="binding site" evidence="8">
    <location>
        <begin position="164"/>
        <end position="168"/>
    </location>
    <ligand>
        <name>GMP</name>
        <dbReference type="ChEBI" id="CHEBI:58115"/>
    </ligand>
</feature>
<reference evidence="11 12" key="2">
    <citation type="submission" date="2024-07" db="EMBL/GenBank/DDBJ databases">
        <authorList>
            <person name="Akdeniz Z."/>
        </authorList>
    </citation>
    <scope>NUCLEOTIDE SEQUENCE [LARGE SCALE GENOMIC DNA]</scope>
</reference>
<reference evidence="10" key="1">
    <citation type="submission" date="2023-06" db="EMBL/GenBank/DDBJ databases">
        <authorList>
            <person name="Kurt Z."/>
        </authorList>
    </citation>
    <scope>NUCLEOTIDE SEQUENCE</scope>
</reference>
<dbReference type="GO" id="GO:0042245">
    <property type="term" value="P:RNA repair"/>
    <property type="evidence" value="ECO:0007669"/>
    <property type="project" value="TreeGrafter"/>
</dbReference>
<proteinExistence type="predicted"/>
<keyword evidence="6 9" id="KW-0464">Manganese</keyword>
<name>A0AA86NTF9_9EUKA</name>
<keyword evidence="4 8" id="KW-0547">Nucleotide-binding</keyword>
<dbReference type="Proteomes" id="UP001642409">
    <property type="component" value="Unassembled WGS sequence"/>
</dbReference>
<keyword evidence="5 8" id="KW-0342">GTP-binding</keyword>
<evidence type="ECO:0000313" key="11">
    <source>
        <dbReference type="EMBL" id="CAL6100718.1"/>
    </source>
</evidence>
<keyword evidence="12" id="KW-1185">Reference proteome</keyword>
<dbReference type="InterPro" id="IPR052915">
    <property type="entry name" value="RtcB-like"/>
</dbReference>
<evidence type="ECO:0000256" key="1">
    <source>
        <dbReference type="ARBA" id="ARBA00012726"/>
    </source>
</evidence>
<feature type="binding site" evidence="9">
    <location>
        <position position="181"/>
    </location>
    <ligand>
        <name>Mn(2+)</name>
        <dbReference type="ChEBI" id="CHEBI:29035"/>
        <label>2</label>
    </ligand>
</feature>
<dbReference type="GO" id="GO:0005525">
    <property type="term" value="F:GTP binding"/>
    <property type="evidence" value="ECO:0007669"/>
    <property type="project" value="UniProtKB-KW"/>
</dbReference>
<evidence type="ECO:0000256" key="8">
    <source>
        <dbReference type="PIRSR" id="PIRSR601233-2"/>
    </source>
</evidence>
<evidence type="ECO:0000256" key="4">
    <source>
        <dbReference type="ARBA" id="ARBA00022741"/>
    </source>
</evidence>
<evidence type="ECO:0000256" key="6">
    <source>
        <dbReference type="ARBA" id="ARBA00023211"/>
    </source>
</evidence>
<dbReference type="EMBL" id="CATOUU010000334">
    <property type="protein sequence ID" value="CAI9925052.1"/>
    <property type="molecule type" value="Genomic_DNA"/>
</dbReference>
<dbReference type="EMBL" id="CAXDID020000533">
    <property type="protein sequence ID" value="CAL6100718.1"/>
    <property type="molecule type" value="Genomic_DNA"/>
</dbReference>
<dbReference type="GO" id="GO:0170057">
    <property type="term" value="F:RNA ligase (GTP) activity"/>
    <property type="evidence" value="ECO:0007669"/>
    <property type="project" value="UniProtKB-EC"/>
</dbReference>
<dbReference type="GO" id="GO:0030145">
    <property type="term" value="F:manganese ion binding"/>
    <property type="evidence" value="ECO:0007669"/>
    <property type="project" value="TreeGrafter"/>
</dbReference>
<feature type="binding site" evidence="9">
    <location>
        <position position="74"/>
    </location>
    <ligand>
        <name>Mn(2+)</name>
        <dbReference type="ChEBI" id="CHEBI:29035"/>
        <label>1</label>
    </ligand>
</feature>
<evidence type="ECO:0000313" key="12">
    <source>
        <dbReference type="Proteomes" id="UP001642409"/>
    </source>
</evidence>
<dbReference type="PANTHER" id="PTHR43749:SF2">
    <property type="entry name" value="RNA-SPLICING LIGASE RTCB"/>
    <property type="match status" value="1"/>
</dbReference>
<evidence type="ECO:0000256" key="5">
    <source>
        <dbReference type="ARBA" id="ARBA00023134"/>
    </source>
</evidence>
<dbReference type="AlphaFoldDB" id="A0AA86NTF9"/>
<protein>
    <recommendedName>
        <fullName evidence="1">3'-phosphate/5'-hydroxy nucleic acid ligase</fullName>
        <ecNumber evidence="1">6.5.1.8</ecNumber>
    </recommendedName>
</protein>
<accession>A0AA86NTF9</accession>
<dbReference type="Gene3D" id="3.90.1860.10">
    <property type="entry name" value="tRNA-splicing ligase RtcB"/>
    <property type="match status" value="2"/>
</dbReference>
<dbReference type="InterPro" id="IPR036025">
    <property type="entry name" value="RtcB-like_sf"/>
</dbReference>
<comment type="catalytic activity">
    <reaction evidence="7">
        <text>a 3'-end 3'-phospho-ribonucleotide-RNA + a 5'-end dephospho-ribonucleoside-RNA + GTP = a ribonucleotidyl-ribonucleotide-RNA + GMP + diphosphate</text>
        <dbReference type="Rhea" id="RHEA:68076"/>
        <dbReference type="Rhea" id="RHEA-COMP:10463"/>
        <dbReference type="Rhea" id="RHEA-COMP:13936"/>
        <dbReference type="Rhea" id="RHEA-COMP:17355"/>
        <dbReference type="ChEBI" id="CHEBI:33019"/>
        <dbReference type="ChEBI" id="CHEBI:37565"/>
        <dbReference type="ChEBI" id="CHEBI:58115"/>
        <dbReference type="ChEBI" id="CHEBI:83062"/>
        <dbReference type="ChEBI" id="CHEBI:138284"/>
        <dbReference type="ChEBI" id="CHEBI:173118"/>
        <dbReference type="EC" id="6.5.1.8"/>
    </reaction>
</comment>
<evidence type="ECO:0000313" key="10">
    <source>
        <dbReference type="EMBL" id="CAI9925052.1"/>
    </source>
</evidence>
<comment type="caution">
    <text evidence="10">The sequence shown here is derived from an EMBL/GenBank/DDBJ whole genome shotgun (WGS) entry which is preliminary data.</text>
</comment>
<comment type="cofactor">
    <cofactor evidence="9">
        <name>Mn(2+)</name>
        <dbReference type="ChEBI" id="CHEBI:29035"/>
    </cofactor>
    <text evidence="9">Binds 2 manganese ions per subunit.</text>
</comment>
<dbReference type="Pfam" id="PF01139">
    <property type="entry name" value="RtcB"/>
    <property type="match status" value="1"/>
</dbReference>